<dbReference type="InterPro" id="IPR008920">
    <property type="entry name" value="TF_FadR/GntR_C"/>
</dbReference>
<evidence type="ECO:0000259" key="4">
    <source>
        <dbReference type="PROSITE" id="PS50949"/>
    </source>
</evidence>
<dbReference type="EMBL" id="WMIG01000007">
    <property type="protein sequence ID" value="MTH60414.1"/>
    <property type="molecule type" value="Genomic_DNA"/>
</dbReference>
<dbReference type="GO" id="GO:0003677">
    <property type="term" value="F:DNA binding"/>
    <property type="evidence" value="ECO:0007669"/>
    <property type="project" value="UniProtKB-KW"/>
</dbReference>
<gene>
    <name evidence="5" type="ORF">GL300_14450</name>
</gene>
<organism evidence="5 6">
    <name type="scientific">Paracoccus litorisediminis</name>
    <dbReference type="NCBI Taxonomy" id="2006130"/>
    <lineage>
        <taxon>Bacteria</taxon>
        <taxon>Pseudomonadati</taxon>
        <taxon>Pseudomonadota</taxon>
        <taxon>Alphaproteobacteria</taxon>
        <taxon>Rhodobacterales</taxon>
        <taxon>Paracoccaceae</taxon>
        <taxon>Paracoccus</taxon>
    </lineage>
</organism>
<dbReference type="SMART" id="SM00895">
    <property type="entry name" value="FCD"/>
    <property type="match status" value="1"/>
</dbReference>
<proteinExistence type="predicted"/>
<comment type="caution">
    <text evidence="5">The sequence shown here is derived from an EMBL/GenBank/DDBJ whole genome shotgun (WGS) entry which is preliminary data.</text>
</comment>
<reference evidence="5 6" key="1">
    <citation type="submission" date="2019-11" db="EMBL/GenBank/DDBJ databases">
        <authorList>
            <person name="Dong K."/>
        </authorList>
    </citation>
    <scope>NUCLEOTIDE SEQUENCE [LARGE SCALE GENOMIC DNA]</scope>
    <source>
        <strain evidence="5 6">NBRC 112902</strain>
    </source>
</reference>
<dbReference type="PANTHER" id="PTHR43537">
    <property type="entry name" value="TRANSCRIPTIONAL REGULATOR, GNTR FAMILY"/>
    <property type="match status" value="1"/>
</dbReference>
<dbReference type="Pfam" id="PF00392">
    <property type="entry name" value="GntR"/>
    <property type="match status" value="1"/>
</dbReference>
<feature type="domain" description="HTH gntR-type" evidence="4">
    <location>
        <begin position="148"/>
        <end position="216"/>
    </location>
</feature>
<evidence type="ECO:0000256" key="1">
    <source>
        <dbReference type="ARBA" id="ARBA00023015"/>
    </source>
</evidence>
<dbReference type="Gene3D" id="1.20.120.530">
    <property type="entry name" value="GntR ligand-binding domain-like"/>
    <property type="match status" value="1"/>
</dbReference>
<name>A0A844HPT0_9RHOB</name>
<accession>A0A844HPT0</accession>
<protein>
    <submittedName>
        <fullName evidence="5">FCD domain-containing protein</fullName>
    </submittedName>
</protein>
<dbReference type="AlphaFoldDB" id="A0A844HPT0"/>
<evidence type="ECO:0000313" key="6">
    <source>
        <dbReference type="Proteomes" id="UP000449846"/>
    </source>
</evidence>
<dbReference type="SUPFAM" id="SSF48008">
    <property type="entry name" value="GntR ligand-binding domain-like"/>
    <property type="match status" value="1"/>
</dbReference>
<dbReference type="SMART" id="SM00345">
    <property type="entry name" value="HTH_GNTR"/>
    <property type="match status" value="1"/>
</dbReference>
<sequence>MGFDAQLFGREGVLRSRRQGKACQDEWQDRAGSHLLLLELTISIQSSRPCDFHPWRGGRTRRNTRLPYQIAACCQQWRVLPQFSPSQDCRTPRGEIRLVVRKPWASTANCRRSRLFSLNFAPGSAITRDMKISVHSDAPPVFSTHSTRRIHGSIADWLGRQIVSGALAVGEPVPKEMEFGEHAGVSRGAYREALRQVAGKGMLISRTRSGTRVAPRENWTLLDPDVVRWFFESGTPPDWFITSLYELRAMVEPPAAALAAGRRTEQDLATFRTALHAMRTCDMTETSWHQADASFHRSLLRSSHNPILATLEAGICAAVAFTTAFRYRDMPNPHTRNPVEEHAAVFERIEARDAEGAQRLMAELADTALLDTSGRTVFDLRQLTP</sequence>
<dbReference type="InterPro" id="IPR011711">
    <property type="entry name" value="GntR_C"/>
</dbReference>
<dbReference type="InterPro" id="IPR036390">
    <property type="entry name" value="WH_DNA-bd_sf"/>
</dbReference>
<evidence type="ECO:0000256" key="3">
    <source>
        <dbReference type="ARBA" id="ARBA00023163"/>
    </source>
</evidence>
<dbReference type="InterPro" id="IPR036388">
    <property type="entry name" value="WH-like_DNA-bd_sf"/>
</dbReference>
<dbReference type="Proteomes" id="UP000449846">
    <property type="component" value="Unassembled WGS sequence"/>
</dbReference>
<dbReference type="Pfam" id="PF07729">
    <property type="entry name" value="FCD"/>
    <property type="match status" value="1"/>
</dbReference>
<dbReference type="OrthoDB" id="9028214at2"/>
<dbReference type="InterPro" id="IPR000524">
    <property type="entry name" value="Tscrpt_reg_HTH_GntR"/>
</dbReference>
<dbReference type="PANTHER" id="PTHR43537:SF44">
    <property type="entry name" value="GNTR FAMILY REGULATORY PROTEIN"/>
    <property type="match status" value="1"/>
</dbReference>
<dbReference type="SUPFAM" id="SSF46785">
    <property type="entry name" value="Winged helix' DNA-binding domain"/>
    <property type="match status" value="1"/>
</dbReference>
<evidence type="ECO:0000313" key="5">
    <source>
        <dbReference type="EMBL" id="MTH60414.1"/>
    </source>
</evidence>
<dbReference type="GO" id="GO:0003700">
    <property type="term" value="F:DNA-binding transcription factor activity"/>
    <property type="evidence" value="ECO:0007669"/>
    <property type="project" value="InterPro"/>
</dbReference>
<keyword evidence="2" id="KW-0238">DNA-binding</keyword>
<evidence type="ECO:0000256" key="2">
    <source>
        <dbReference type="ARBA" id="ARBA00023125"/>
    </source>
</evidence>
<dbReference type="Gene3D" id="1.10.10.10">
    <property type="entry name" value="Winged helix-like DNA-binding domain superfamily/Winged helix DNA-binding domain"/>
    <property type="match status" value="1"/>
</dbReference>
<keyword evidence="3" id="KW-0804">Transcription</keyword>
<keyword evidence="6" id="KW-1185">Reference proteome</keyword>
<keyword evidence="1" id="KW-0805">Transcription regulation</keyword>
<dbReference type="PROSITE" id="PS50949">
    <property type="entry name" value="HTH_GNTR"/>
    <property type="match status" value="1"/>
</dbReference>
<dbReference type="CDD" id="cd07377">
    <property type="entry name" value="WHTH_GntR"/>
    <property type="match status" value="1"/>
</dbReference>